<dbReference type="PANTHER" id="PTHR12785:SF6">
    <property type="entry name" value="SPLICING FACTOR 3B SUBUNIT 2"/>
    <property type="match status" value="1"/>
</dbReference>
<accession>A0A8X6IJ55</accession>
<dbReference type="PANTHER" id="PTHR12785">
    <property type="entry name" value="SPLICING FACTOR 3B"/>
    <property type="match status" value="1"/>
</dbReference>
<dbReference type="InterPro" id="IPR007180">
    <property type="entry name" value="DUF382"/>
</dbReference>
<evidence type="ECO:0000313" key="2">
    <source>
        <dbReference type="EMBL" id="GFS47984.1"/>
    </source>
</evidence>
<organism evidence="2 3">
    <name type="scientific">Trichonephila inaurata madagascariensis</name>
    <dbReference type="NCBI Taxonomy" id="2747483"/>
    <lineage>
        <taxon>Eukaryota</taxon>
        <taxon>Metazoa</taxon>
        <taxon>Ecdysozoa</taxon>
        <taxon>Arthropoda</taxon>
        <taxon>Chelicerata</taxon>
        <taxon>Arachnida</taxon>
        <taxon>Araneae</taxon>
        <taxon>Araneomorphae</taxon>
        <taxon>Entelegynae</taxon>
        <taxon>Araneoidea</taxon>
        <taxon>Nephilidae</taxon>
        <taxon>Trichonephila</taxon>
        <taxon>Trichonephila inaurata</taxon>
    </lineage>
</organism>
<proteinExistence type="predicted"/>
<name>A0A8X6IJ55_9ARAC</name>
<dbReference type="AlphaFoldDB" id="A0A8X6IJ55"/>
<evidence type="ECO:0000259" key="1">
    <source>
        <dbReference type="Pfam" id="PF04037"/>
    </source>
</evidence>
<dbReference type="Pfam" id="PF04037">
    <property type="entry name" value="DUF382"/>
    <property type="match status" value="1"/>
</dbReference>
<comment type="caution">
    <text evidence="2">The sequence shown here is derived from an EMBL/GenBank/DDBJ whole genome shotgun (WGS) entry which is preliminary data.</text>
</comment>
<keyword evidence="3" id="KW-1185">Reference proteome</keyword>
<dbReference type="EMBL" id="BMAV01026160">
    <property type="protein sequence ID" value="GFS47984.1"/>
    <property type="molecule type" value="Genomic_DNA"/>
</dbReference>
<feature type="domain" description="DUF382" evidence="1">
    <location>
        <begin position="32"/>
        <end position="102"/>
    </location>
</feature>
<dbReference type="GO" id="GO:0005689">
    <property type="term" value="C:U12-type spliceosomal complex"/>
    <property type="evidence" value="ECO:0007669"/>
    <property type="project" value="TreeGrafter"/>
</dbReference>
<reference evidence="2" key="1">
    <citation type="submission" date="2020-08" db="EMBL/GenBank/DDBJ databases">
        <title>Multicomponent nature underlies the extraordinary mechanical properties of spider dragline silk.</title>
        <authorList>
            <person name="Kono N."/>
            <person name="Nakamura H."/>
            <person name="Mori M."/>
            <person name="Yoshida Y."/>
            <person name="Ohtoshi R."/>
            <person name="Malay A.D."/>
            <person name="Moran D.A.P."/>
            <person name="Tomita M."/>
            <person name="Numata K."/>
            <person name="Arakawa K."/>
        </authorList>
    </citation>
    <scope>NUCLEOTIDE SEQUENCE</scope>
</reference>
<dbReference type="Proteomes" id="UP000886998">
    <property type="component" value="Unassembled WGS sequence"/>
</dbReference>
<dbReference type="OrthoDB" id="10260794at2759"/>
<protein>
    <recommendedName>
        <fullName evidence="1">DUF382 domain-containing protein</fullName>
    </recommendedName>
</protein>
<evidence type="ECO:0000313" key="3">
    <source>
        <dbReference type="Proteomes" id="UP000886998"/>
    </source>
</evidence>
<dbReference type="InterPro" id="IPR052584">
    <property type="entry name" value="U2_snRNP_Complex_Component"/>
</dbReference>
<gene>
    <name evidence="2" type="ORF">TNIN_140021</name>
</gene>
<sequence>MMKKLKKRQNCLRENSKKLSRMTVAKLQQKENLRASSNIALIPQNWSLRREYSQDKRGRERLAWELPDFIKRIGVVKVRQLLRERENRKTKKVMIRKWGRLKLRSRISKTSKVRF</sequence>